<reference evidence="1 2" key="1">
    <citation type="submission" date="2019-03" db="EMBL/GenBank/DDBJ databases">
        <title>Genomic Encyclopedia of Type Strains, Phase IV (KMG-IV): sequencing the most valuable type-strain genomes for metagenomic binning, comparative biology and taxonomic classification.</title>
        <authorList>
            <person name="Goeker M."/>
        </authorList>
    </citation>
    <scope>NUCLEOTIDE SEQUENCE [LARGE SCALE GENOMIC DNA]</scope>
    <source>
        <strain evidence="1 2">DSM 21944</strain>
    </source>
</reference>
<comment type="caution">
    <text evidence="1">The sequence shown here is derived from an EMBL/GenBank/DDBJ whole genome shotgun (WGS) entry which is preliminary data.</text>
</comment>
<dbReference type="SUPFAM" id="SSF51182">
    <property type="entry name" value="RmlC-like cupins"/>
    <property type="match status" value="1"/>
</dbReference>
<evidence type="ECO:0000313" key="1">
    <source>
        <dbReference type="EMBL" id="TCT00884.1"/>
    </source>
</evidence>
<evidence type="ECO:0008006" key="3">
    <source>
        <dbReference type="Google" id="ProtNLM"/>
    </source>
</evidence>
<dbReference type="CDD" id="cd20293">
    <property type="entry name" value="cupin_HutD_N"/>
    <property type="match status" value="1"/>
</dbReference>
<dbReference type="EMBL" id="SMAF01000002">
    <property type="protein sequence ID" value="TCT00884.1"/>
    <property type="molecule type" value="Genomic_DNA"/>
</dbReference>
<dbReference type="Proteomes" id="UP000294599">
    <property type="component" value="Unassembled WGS sequence"/>
</dbReference>
<evidence type="ECO:0000313" key="2">
    <source>
        <dbReference type="Proteomes" id="UP000294599"/>
    </source>
</evidence>
<dbReference type="Gene3D" id="2.60.120.10">
    <property type="entry name" value="Jelly Rolls"/>
    <property type="match status" value="1"/>
</dbReference>
<keyword evidence="2" id="KW-1185">Reference proteome</keyword>
<dbReference type="Pfam" id="PF05962">
    <property type="entry name" value="HutD"/>
    <property type="match status" value="1"/>
</dbReference>
<sequence length="198" mass="21598">MSVRKVALEEAARVRWRNDGGWTREIAMGSAGAGAVDAAGADSDWDWRISVAEIEQDGPFSRFPGIDRCLLLLDGAGMSLRRAGQPDRTVVPSAPRIDFPGEDDVDCRLRDGPTRDLNLMWRRSRLVASIDLVDIDEAMAWTVNPGVIAVVVHVLVGFVTMAGEPLAMTDTLVLTPPFPDRFQAGGKTRLVIASFRSH</sequence>
<dbReference type="InterPro" id="IPR011051">
    <property type="entry name" value="RmlC_Cupin_sf"/>
</dbReference>
<dbReference type="InterPro" id="IPR014710">
    <property type="entry name" value="RmlC-like_jellyroll"/>
</dbReference>
<name>A0A4R3LL05_9GAMM</name>
<dbReference type="InterPro" id="IPR010282">
    <property type="entry name" value="Uncharacterised_HutD/Ves"/>
</dbReference>
<dbReference type="AlphaFoldDB" id="A0A4R3LL05"/>
<dbReference type="PANTHER" id="PTHR37943:SF1">
    <property type="entry name" value="PROTEIN VES"/>
    <property type="match status" value="1"/>
</dbReference>
<dbReference type="PANTHER" id="PTHR37943">
    <property type="entry name" value="PROTEIN VES"/>
    <property type="match status" value="1"/>
</dbReference>
<accession>A0A4R3LL05</accession>
<proteinExistence type="predicted"/>
<organism evidence="1 2">
    <name type="scientific">Pseudofulvimonas gallinarii</name>
    <dbReference type="NCBI Taxonomy" id="634155"/>
    <lineage>
        <taxon>Bacteria</taxon>
        <taxon>Pseudomonadati</taxon>
        <taxon>Pseudomonadota</taxon>
        <taxon>Gammaproteobacteria</taxon>
        <taxon>Lysobacterales</taxon>
        <taxon>Rhodanobacteraceae</taxon>
        <taxon>Pseudofulvimonas</taxon>
    </lineage>
</organism>
<protein>
    <recommendedName>
        <fullName evidence="3">HutD protein</fullName>
    </recommendedName>
</protein>
<gene>
    <name evidence="1" type="ORF">EDC25_102253</name>
</gene>